<dbReference type="Proteomes" id="UP001240984">
    <property type="component" value="Unassembled WGS sequence"/>
</dbReference>
<protein>
    <submittedName>
        <fullName evidence="1">Uncharacterized protein</fullName>
    </submittedName>
</protein>
<proteinExistence type="predicted"/>
<organism evidence="1 2">
    <name type="scientific">Catenuloplanes nepalensis</name>
    <dbReference type="NCBI Taxonomy" id="587533"/>
    <lineage>
        <taxon>Bacteria</taxon>
        <taxon>Bacillati</taxon>
        <taxon>Actinomycetota</taxon>
        <taxon>Actinomycetes</taxon>
        <taxon>Micromonosporales</taxon>
        <taxon>Micromonosporaceae</taxon>
        <taxon>Catenuloplanes</taxon>
    </lineage>
</organism>
<accession>A0ABT9ML02</accession>
<evidence type="ECO:0000313" key="1">
    <source>
        <dbReference type="EMBL" id="MDP9792090.1"/>
    </source>
</evidence>
<comment type="caution">
    <text evidence="1">The sequence shown here is derived from an EMBL/GenBank/DDBJ whole genome shotgun (WGS) entry which is preliminary data.</text>
</comment>
<sequence length="43" mass="4962">MLRHLDASRRIRNAVMHFNPDPLPADAMAKLRKLSALLKQYSD</sequence>
<keyword evidence="2" id="KW-1185">Reference proteome</keyword>
<dbReference type="EMBL" id="JAUSRA010000001">
    <property type="protein sequence ID" value="MDP9792090.1"/>
    <property type="molecule type" value="Genomic_DNA"/>
</dbReference>
<name>A0ABT9ML02_9ACTN</name>
<reference evidence="1 2" key="1">
    <citation type="submission" date="2023-07" db="EMBL/GenBank/DDBJ databases">
        <title>Sequencing the genomes of 1000 actinobacteria strains.</title>
        <authorList>
            <person name="Klenk H.-P."/>
        </authorList>
    </citation>
    <scope>NUCLEOTIDE SEQUENCE [LARGE SCALE GENOMIC DNA]</scope>
    <source>
        <strain evidence="1 2">DSM 44710</strain>
    </source>
</reference>
<evidence type="ECO:0000313" key="2">
    <source>
        <dbReference type="Proteomes" id="UP001240984"/>
    </source>
</evidence>
<gene>
    <name evidence="1" type="ORF">J2S43_000602</name>
</gene>